<dbReference type="GO" id="GO:0004467">
    <property type="term" value="F:long-chain fatty acid-CoA ligase activity"/>
    <property type="evidence" value="ECO:0007669"/>
    <property type="project" value="TreeGrafter"/>
</dbReference>
<dbReference type="SUPFAM" id="SSF56801">
    <property type="entry name" value="Acetyl-CoA synthetase-like"/>
    <property type="match status" value="1"/>
</dbReference>
<dbReference type="Proteomes" id="UP000466966">
    <property type="component" value="Unassembled WGS sequence"/>
</dbReference>
<evidence type="ECO:0000259" key="3">
    <source>
        <dbReference type="Pfam" id="PF00501"/>
    </source>
</evidence>
<feature type="domain" description="AMP-dependent synthetase/ligase" evidence="3">
    <location>
        <begin position="18"/>
        <end position="429"/>
    </location>
</feature>
<dbReference type="Gene3D" id="3.40.50.12780">
    <property type="entry name" value="N-terminal domain of ligase-like"/>
    <property type="match status" value="1"/>
</dbReference>
<dbReference type="Pfam" id="PF23562">
    <property type="entry name" value="AMP-binding_C_3"/>
    <property type="match status" value="1"/>
</dbReference>
<evidence type="ECO:0000256" key="1">
    <source>
        <dbReference type="ARBA" id="ARBA00022741"/>
    </source>
</evidence>
<dbReference type="EMBL" id="WTYV01000001">
    <property type="protein sequence ID" value="MXO70481.1"/>
    <property type="molecule type" value="Genomic_DNA"/>
</dbReference>
<keyword evidence="2" id="KW-0067">ATP-binding</keyword>
<evidence type="ECO:0000313" key="4">
    <source>
        <dbReference type="EMBL" id="MXO70481.1"/>
    </source>
</evidence>
<evidence type="ECO:0000256" key="2">
    <source>
        <dbReference type="ARBA" id="ARBA00022840"/>
    </source>
</evidence>
<dbReference type="AlphaFoldDB" id="A0A844YUE1"/>
<dbReference type="InterPro" id="IPR042099">
    <property type="entry name" value="ANL_N_sf"/>
</dbReference>
<dbReference type="InterPro" id="IPR000873">
    <property type="entry name" value="AMP-dep_synth/lig_dom"/>
</dbReference>
<organism evidence="4 5">
    <name type="scientific">Alteraurantiacibacter buctensis</name>
    <dbReference type="NCBI Taxonomy" id="1503981"/>
    <lineage>
        <taxon>Bacteria</taxon>
        <taxon>Pseudomonadati</taxon>
        <taxon>Pseudomonadota</taxon>
        <taxon>Alphaproteobacteria</taxon>
        <taxon>Sphingomonadales</taxon>
        <taxon>Erythrobacteraceae</taxon>
        <taxon>Alteraurantiacibacter</taxon>
    </lineage>
</organism>
<protein>
    <submittedName>
        <fullName evidence="4">AMP-binding protein</fullName>
    </submittedName>
</protein>
<dbReference type="GO" id="GO:0016020">
    <property type="term" value="C:membrane"/>
    <property type="evidence" value="ECO:0007669"/>
    <property type="project" value="TreeGrafter"/>
</dbReference>
<keyword evidence="5" id="KW-1185">Reference proteome</keyword>
<sequence length="598" mass="64588">MQLEDIARAQSLVGLFLARADEQGEKPFLTAKVNGRWDAISYAEAARQVCLMAERLVALGLNPGDRVIIVAENRPEWAIADLAIMAAGCITTPAYTTNTEGDHCHILDNSGARAVVVSTEKLARPLVSAMLRSGQAEHLVAIEPMANAQSGSFAVHQWPDMLKGDADAARAAVEARLAGVTRRDMACIIYTSGTSGSPRGVMLPHGAILANIEGAGEILSQDFSWGEERFLSFLPLSHALEHTAGLYLPIGLGADIWFAEGLDKLSSNLEEARPTFMIVVPRLFEILRDKLIKAVEKQGSAAQFLLARAIRLGERQIARKWSPADTLTGLLLDLTLRPKVRARFGGRIKALVSGGAPLNPEVGGFFQAMGLVMLQGYGQTESAPVASCNRPSAGIRLNTVGPPLKGVEVKIADDGEILLQGELVMQGYWRNPEATAAALADGWLHTGDIGHIDEGGRIVITDRKKDIIVNDKGDNIAPQKLEGMLTLQPEVAQAMVSGDKRPFMVALLVPDPEWVKQWAKDNGAAADLATLKGNPDFLKALKAAVDRTNADLSVIEKIRKFDLADGPFTVDNGQMTPTMKIRRNPIRAVYQPRLDALY</sequence>
<gene>
    <name evidence="4" type="ORF">GRI99_02400</name>
</gene>
<accession>A0A844YUE1</accession>
<reference evidence="4 5" key="1">
    <citation type="submission" date="2019-12" db="EMBL/GenBank/DDBJ databases">
        <title>Genomic-based taxomic classification of the family Erythrobacteraceae.</title>
        <authorList>
            <person name="Xu L."/>
        </authorList>
    </citation>
    <scope>NUCLEOTIDE SEQUENCE [LARGE SCALE GENOMIC DNA]</scope>
    <source>
        <strain evidence="4 5">M0322</strain>
    </source>
</reference>
<keyword evidence="1" id="KW-0547">Nucleotide-binding</keyword>
<comment type="caution">
    <text evidence="4">The sequence shown here is derived from an EMBL/GenBank/DDBJ whole genome shotgun (WGS) entry which is preliminary data.</text>
</comment>
<dbReference type="InterPro" id="IPR020845">
    <property type="entry name" value="AMP-binding_CS"/>
</dbReference>
<dbReference type="PROSITE" id="PS00455">
    <property type="entry name" value="AMP_BINDING"/>
    <property type="match status" value="1"/>
</dbReference>
<dbReference type="CDD" id="cd05907">
    <property type="entry name" value="VL_LC_FACS_like"/>
    <property type="match status" value="1"/>
</dbReference>
<dbReference type="GO" id="GO:0005524">
    <property type="term" value="F:ATP binding"/>
    <property type="evidence" value="ECO:0007669"/>
    <property type="project" value="UniProtKB-KW"/>
</dbReference>
<proteinExistence type="predicted"/>
<dbReference type="PANTHER" id="PTHR43272">
    <property type="entry name" value="LONG-CHAIN-FATTY-ACID--COA LIGASE"/>
    <property type="match status" value="1"/>
</dbReference>
<dbReference type="Pfam" id="PF00501">
    <property type="entry name" value="AMP-binding"/>
    <property type="match status" value="1"/>
</dbReference>
<dbReference type="PANTHER" id="PTHR43272:SF33">
    <property type="entry name" value="AMP-BINDING DOMAIN-CONTAINING PROTEIN-RELATED"/>
    <property type="match status" value="1"/>
</dbReference>
<dbReference type="OrthoDB" id="9803968at2"/>
<evidence type="ECO:0000313" key="5">
    <source>
        <dbReference type="Proteomes" id="UP000466966"/>
    </source>
</evidence>
<dbReference type="RefSeq" id="WP_160770394.1">
    <property type="nucleotide sequence ID" value="NZ_WTYV01000001.1"/>
</dbReference>
<name>A0A844YUE1_9SPHN</name>